<accession>E0NND2</accession>
<reference evidence="2 3" key="1">
    <citation type="submission" date="2010-07" db="EMBL/GenBank/DDBJ databases">
        <authorList>
            <person name="Muzny D."/>
            <person name="Qin X."/>
            <person name="Deng J."/>
            <person name="Jiang H."/>
            <person name="Liu Y."/>
            <person name="Qu J."/>
            <person name="Song X.-Z."/>
            <person name="Zhang L."/>
            <person name="Thornton R."/>
            <person name="Coyle M."/>
            <person name="Francisco L."/>
            <person name="Jackson L."/>
            <person name="Javaid M."/>
            <person name="Korchina V."/>
            <person name="Kovar C."/>
            <person name="Mata R."/>
            <person name="Mathew T."/>
            <person name="Ngo R."/>
            <person name="Nguyen L."/>
            <person name="Nguyen N."/>
            <person name="Okwuonu G."/>
            <person name="Ongeri F."/>
            <person name="Pham C."/>
            <person name="Simmons D."/>
            <person name="Wilczek-Boney K."/>
            <person name="Hale W."/>
            <person name="Jakkamsetti A."/>
            <person name="Pham P."/>
            <person name="Ruth R."/>
            <person name="San Lucas F."/>
            <person name="Warren J."/>
            <person name="Zhang J."/>
            <person name="Zhao Z."/>
            <person name="Zhou C."/>
            <person name="Zhu D."/>
            <person name="Lee S."/>
            <person name="Bess C."/>
            <person name="Blankenburg K."/>
            <person name="Forbes L."/>
            <person name="Fu Q."/>
            <person name="Gubbala S."/>
            <person name="Hirani K."/>
            <person name="Jayaseelan J.C."/>
            <person name="Lara F."/>
            <person name="Munidasa M."/>
            <person name="Palculict T."/>
            <person name="Patil S."/>
            <person name="Pu L.-L."/>
            <person name="Saada N."/>
            <person name="Tang L."/>
            <person name="Weissenberger G."/>
            <person name="Zhu Y."/>
            <person name="Hemphill L."/>
            <person name="Shang Y."/>
            <person name="Youmans B."/>
            <person name="Ayvaz T."/>
            <person name="Ross M."/>
            <person name="Santibanez J."/>
            <person name="Aqrawi P."/>
            <person name="Gross S."/>
            <person name="Joshi V."/>
            <person name="Fowler G."/>
            <person name="Nazareth L."/>
            <person name="Reid J."/>
            <person name="Worley K."/>
            <person name="Petrosino J."/>
            <person name="Highlander S."/>
            <person name="Gibbs R."/>
        </authorList>
    </citation>
    <scope>NUCLEOTIDE SEQUENCE [LARGE SCALE GENOMIC DNA]</scope>
    <source>
        <strain evidence="2 3">ATCC BAA-1640</strain>
    </source>
</reference>
<dbReference type="InterPro" id="IPR010093">
    <property type="entry name" value="SinI_DNA-bd"/>
</dbReference>
<dbReference type="STRING" id="862517.HMPREF9225_1671"/>
<evidence type="ECO:0000313" key="2">
    <source>
        <dbReference type="EMBL" id="EFM24805.1"/>
    </source>
</evidence>
<gene>
    <name evidence="2" type="ORF">HMPREF9225_1671</name>
</gene>
<dbReference type="Proteomes" id="UP000003280">
    <property type="component" value="Unassembled WGS sequence"/>
</dbReference>
<sequence>MENLIRLDQGTIEGLAKAIAEKMKPKVIFSAEEAAEYLSISYRQLLKEVYAGNIRFRYKGSRSYIFKKDWLDDWMDS</sequence>
<evidence type="ECO:0000313" key="3">
    <source>
        <dbReference type="Proteomes" id="UP000003280"/>
    </source>
</evidence>
<evidence type="ECO:0000259" key="1">
    <source>
        <dbReference type="Pfam" id="PF12728"/>
    </source>
</evidence>
<dbReference type="EMBL" id="AEEH01000048">
    <property type="protein sequence ID" value="EFM24805.1"/>
    <property type="molecule type" value="Genomic_DNA"/>
</dbReference>
<dbReference type="HOGENOM" id="CLU_2634956_0_0_9"/>
<dbReference type="GO" id="GO:0003677">
    <property type="term" value="F:DNA binding"/>
    <property type="evidence" value="ECO:0007669"/>
    <property type="project" value="InterPro"/>
</dbReference>
<comment type="caution">
    <text evidence="2">The sequence shown here is derived from an EMBL/GenBank/DDBJ whole genome shotgun (WGS) entry which is preliminary data.</text>
</comment>
<proteinExistence type="predicted"/>
<organism evidence="2 3">
    <name type="scientific">Peptoniphilus duerdenii ATCC BAA-1640</name>
    <dbReference type="NCBI Taxonomy" id="862517"/>
    <lineage>
        <taxon>Bacteria</taxon>
        <taxon>Bacillati</taxon>
        <taxon>Bacillota</taxon>
        <taxon>Tissierellia</taxon>
        <taxon>Tissierellales</taxon>
        <taxon>Peptoniphilaceae</taxon>
        <taxon>Peptoniphilus</taxon>
    </lineage>
</organism>
<dbReference type="InterPro" id="IPR041657">
    <property type="entry name" value="HTH_17"/>
</dbReference>
<keyword evidence="3" id="KW-1185">Reference proteome</keyword>
<dbReference type="OrthoDB" id="515428at2"/>
<dbReference type="NCBIfam" id="TIGR01764">
    <property type="entry name" value="excise"/>
    <property type="match status" value="1"/>
</dbReference>
<dbReference type="Pfam" id="PF12728">
    <property type="entry name" value="HTH_17"/>
    <property type="match status" value="1"/>
</dbReference>
<dbReference type="RefSeq" id="WP_008902446.1">
    <property type="nucleotide sequence ID" value="NZ_GL397071.1"/>
</dbReference>
<protein>
    <submittedName>
        <fullName evidence="2">DNA binding domain, excisionase family</fullName>
    </submittedName>
</protein>
<name>E0NND2_9FIRM</name>
<feature type="domain" description="Helix-turn-helix" evidence="1">
    <location>
        <begin position="29"/>
        <end position="76"/>
    </location>
</feature>
<dbReference type="AlphaFoldDB" id="E0NND2"/>